<keyword evidence="9 18" id="KW-0378">Hydrolase</keyword>
<dbReference type="InterPro" id="IPR036397">
    <property type="entry name" value="RNaseH_sf"/>
</dbReference>
<feature type="binding site" evidence="16">
    <location>
        <position position="59"/>
    </location>
    <ligand>
        <name>substrate</name>
    </ligand>
</feature>
<dbReference type="GO" id="GO:0046872">
    <property type="term" value="F:metal ion binding"/>
    <property type="evidence" value="ECO:0007669"/>
    <property type="project" value="UniProtKB-KW"/>
</dbReference>
<evidence type="ECO:0000256" key="17">
    <source>
        <dbReference type="PIRSR" id="PIRSR606309-3"/>
    </source>
</evidence>
<dbReference type="SMART" id="SM00479">
    <property type="entry name" value="EXOIII"/>
    <property type="match status" value="1"/>
</dbReference>
<dbReference type="EMBL" id="CP012418">
    <property type="protein sequence ID" value="AOE49369.1"/>
    <property type="molecule type" value="Genomic_DNA"/>
</dbReference>
<feature type="binding site" evidence="17">
    <location>
        <position position="9"/>
    </location>
    <ligand>
        <name>a divalent metal cation</name>
        <dbReference type="ChEBI" id="CHEBI:60240"/>
        <label>1</label>
        <note>catalytic</note>
    </ligand>
</feature>
<dbReference type="GO" id="GO:0005829">
    <property type="term" value="C:cytosol"/>
    <property type="evidence" value="ECO:0007669"/>
    <property type="project" value="TreeGrafter"/>
</dbReference>
<feature type="binding site" evidence="17">
    <location>
        <position position="160"/>
    </location>
    <ligand>
        <name>a divalent metal cation</name>
        <dbReference type="ChEBI" id="CHEBI:60240"/>
        <label>1</label>
        <note>catalytic</note>
    </ligand>
</feature>
<dbReference type="Proteomes" id="UP000094147">
    <property type="component" value="Chromosome"/>
</dbReference>
<gene>
    <name evidence="18" type="primary">dnaQ</name>
    <name evidence="20" type="ORF">KS2013_645</name>
</gene>
<feature type="binding site" evidence="16">
    <location>
        <position position="11"/>
    </location>
    <ligand>
        <name>substrate</name>
    </ligand>
</feature>
<keyword evidence="4 18" id="KW-0808">Transferase</keyword>
<evidence type="ECO:0000256" key="5">
    <source>
        <dbReference type="ARBA" id="ARBA00022695"/>
    </source>
</evidence>
<dbReference type="NCBIfam" id="NF004316">
    <property type="entry name" value="PRK05711.1"/>
    <property type="match status" value="1"/>
</dbReference>
<evidence type="ECO:0000256" key="7">
    <source>
        <dbReference type="ARBA" id="ARBA00022722"/>
    </source>
</evidence>
<evidence type="ECO:0000256" key="8">
    <source>
        <dbReference type="ARBA" id="ARBA00022723"/>
    </source>
</evidence>
<dbReference type="AlphaFoldDB" id="A0A1B3B994"/>
<dbReference type="GO" id="GO:0003677">
    <property type="term" value="F:DNA binding"/>
    <property type="evidence" value="ECO:0007669"/>
    <property type="project" value="InterPro"/>
</dbReference>
<dbReference type="GO" id="GO:0003887">
    <property type="term" value="F:DNA-directed DNA polymerase activity"/>
    <property type="evidence" value="ECO:0007669"/>
    <property type="project" value="UniProtKB-KW"/>
</dbReference>
<comment type="subunit">
    <text evidence="18">DNA polymerase III contains a core (composed of alpha, epsilon and theta chains) that associates with a tau subunit. This core dimerizes to form the POLIII' complex. PolIII' associates with the gamma complex (composed of gamma, delta, delta', psi and chi chains) and with the beta chain to form the complete DNA polymerase III complex.</text>
</comment>
<evidence type="ECO:0000256" key="14">
    <source>
        <dbReference type="ARBA" id="ARBA00049244"/>
    </source>
</evidence>
<dbReference type="InterPro" id="IPR012337">
    <property type="entry name" value="RNaseH-like_sf"/>
</dbReference>
<dbReference type="EC" id="2.7.7.7" evidence="2 18"/>
<comment type="function">
    <text evidence="18">DNA polymerase III is a complex, multichain enzyme responsible for most of the replicative synthesis in bacteria. The epsilon subunit contain the editing function and is a proofreading 3'-5' exonuclease.</text>
</comment>
<evidence type="ECO:0000256" key="10">
    <source>
        <dbReference type="ARBA" id="ARBA00022839"/>
    </source>
</evidence>
<keyword evidence="12 18" id="KW-0239">DNA-directed DNA polymerase</keyword>
<evidence type="ECO:0000256" key="2">
    <source>
        <dbReference type="ARBA" id="ARBA00012417"/>
    </source>
</evidence>
<feature type="active site" description="Proton acceptor" evidence="15">
    <location>
        <position position="155"/>
    </location>
</feature>
<dbReference type="FunFam" id="3.30.420.10:FF:000012">
    <property type="entry name" value="DNA polymerase III subunit epsilon"/>
    <property type="match status" value="1"/>
</dbReference>
<evidence type="ECO:0000259" key="19">
    <source>
        <dbReference type="SMART" id="SM00479"/>
    </source>
</evidence>
<dbReference type="SUPFAM" id="SSF53098">
    <property type="entry name" value="Ribonuclease H-like"/>
    <property type="match status" value="1"/>
</dbReference>
<organism evidence="20 21">
    <name type="scientific">Kangiella sediminilitoris</name>
    <dbReference type="NCBI Taxonomy" id="1144748"/>
    <lineage>
        <taxon>Bacteria</taxon>
        <taxon>Pseudomonadati</taxon>
        <taxon>Pseudomonadota</taxon>
        <taxon>Gammaproteobacteria</taxon>
        <taxon>Kangiellales</taxon>
        <taxon>Kangiellaceae</taxon>
        <taxon>Kangiella</taxon>
    </lineage>
</organism>
<keyword evidence="8 17" id="KW-0479">Metal-binding</keyword>
<feature type="binding site" evidence="17">
    <location>
        <position position="11"/>
    </location>
    <ligand>
        <name>a divalent metal cation</name>
        <dbReference type="ChEBI" id="CHEBI:60240"/>
        <label>1</label>
        <note>catalytic</note>
    </ligand>
</feature>
<keyword evidence="5 18" id="KW-0548">Nucleotidyltransferase</keyword>
<dbReference type="InterPro" id="IPR013520">
    <property type="entry name" value="Ribonucl_H"/>
</dbReference>
<keyword evidence="7 18" id="KW-0540">Nuclease</keyword>
<dbReference type="STRING" id="1144748.KS2013_645"/>
<dbReference type="PANTHER" id="PTHR30231">
    <property type="entry name" value="DNA POLYMERASE III SUBUNIT EPSILON"/>
    <property type="match status" value="1"/>
</dbReference>
<protein>
    <recommendedName>
        <fullName evidence="3 18">DNA polymerase III subunit epsilon</fullName>
        <ecNumber evidence="2 18">2.7.7.7</ecNumber>
    </recommendedName>
</protein>
<evidence type="ECO:0000256" key="13">
    <source>
        <dbReference type="ARBA" id="ARBA00023211"/>
    </source>
</evidence>
<keyword evidence="11 17" id="KW-0460">Magnesium</keyword>
<evidence type="ECO:0000256" key="12">
    <source>
        <dbReference type="ARBA" id="ARBA00022932"/>
    </source>
</evidence>
<keyword evidence="13 17" id="KW-0464">Manganese</keyword>
<evidence type="ECO:0000313" key="20">
    <source>
        <dbReference type="EMBL" id="AOE49369.1"/>
    </source>
</evidence>
<accession>A0A1B3B994</accession>
<evidence type="ECO:0000256" key="18">
    <source>
        <dbReference type="RuleBase" id="RU364087"/>
    </source>
</evidence>
<dbReference type="Gene3D" id="3.30.420.10">
    <property type="entry name" value="Ribonuclease H-like superfamily/Ribonuclease H"/>
    <property type="match status" value="1"/>
</dbReference>
<keyword evidence="6 18" id="KW-0235">DNA replication</keyword>
<evidence type="ECO:0000256" key="4">
    <source>
        <dbReference type="ARBA" id="ARBA00022679"/>
    </source>
</evidence>
<keyword evidence="21" id="KW-1185">Reference proteome</keyword>
<dbReference type="Pfam" id="PF00929">
    <property type="entry name" value="RNase_T"/>
    <property type="match status" value="1"/>
</dbReference>
<feature type="domain" description="Exonuclease" evidence="19">
    <location>
        <begin position="4"/>
        <end position="177"/>
    </location>
</feature>
<evidence type="ECO:0000256" key="16">
    <source>
        <dbReference type="PIRSR" id="PIRSR606309-2"/>
    </source>
</evidence>
<dbReference type="NCBIfam" id="TIGR00573">
    <property type="entry name" value="dnaq"/>
    <property type="match status" value="1"/>
</dbReference>
<evidence type="ECO:0000256" key="9">
    <source>
        <dbReference type="ARBA" id="ARBA00022801"/>
    </source>
</evidence>
<evidence type="ECO:0000256" key="1">
    <source>
        <dbReference type="ARBA" id="ARBA00001936"/>
    </source>
</evidence>
<evidence type="ECO:0000256" key="3">
    <source>
        <dbReference type="ARBA" id="ARBA00020352"/>
    </source>
</evidence>
<evidence type="ECO:0000256" key="6">
    <source>
        <dbReference type="ARBA" id="ARBA00022705"/>
    </source>
</evidence>
<evidence type="ECO:0000256" key="11">
    <source>
        <dbReference type="ARBA" id="ARBA00022842"/>
    </source>
</evidence>
<name>A0A1B3B994_9GAMM</name>
<feature type="binding site" evidence="16">
    <location>
        <position position="9"/>
    </location>
    <ligand>
        <name>substrate</name>
    </ligand>
</feature>
<dbReference type="NCBIfam" id="TIGR01406">
    <property type="entry name" value="dnaQ_proteo"/>
    <property type="match status" value="1"/>
</dbReference>
<evidence type="ECO:0000313" key="21">
    <source>
        <dbReference type="Proteomes" id="UP000094147"/>
    </source>
</evidence>
<dbReference type="InterPro" id="IPR006054">
    <property type="entry name" value="DnaQ"/>
</dbReference>
<sequence>MSMRQIVLDTETTGLEPSDGHRIIEIGCVELVNRKLTGNHYHQYIKPDREVDEGAIEVHGITNEFLEDKPTFDEIAEKFLEYIDGAELIIHNAPFDVGFIDHELKLFDPTKGKTTDYCTVLDTLVLARQMHPGQRNSLDALCKRYDIDNSHRDLHGALLDSEILADVYLRMTGGQTNLTLGRQSAASSEGGEIQVRKLSKDRPVLKVIKATNEEVEAHQKKIEDMDNALWRES</sequence>
<comment type="catalytic activity">
    <reaction evidence="14 18">
        <text>DNA(n) + a 2'-deoxyribonucleoside 5'-triphosphate = DNA(n+1) + diphosphate</text>
        <dbReference type="Rhea" id="RHEA:22508"/>
        <dbReference type="Rhea" id="RHEA-COMP:17339"/>
        <dbReference type="Rhea" id="RHEA-COMP:17340"/>
        <dbReference type="ChEBI" id="CHEBI:33019"/>
        <dbReference type="ChEBI" id="CHEBI:61560"/>
        <dbReference type="ChEBI" id="CHEBI:173112"/>
        <dbReference type="EC" id="2.7.7.7"/>
    </reaction>
</comment>
<dbReference type="GO" id="GO:0008408">
    <property type="term" value="F:3'-5' exonuclease activity"/>
    <property type="evidence" value="ECO:0007669"/>
    <property type="project" value="TreeGrafter"/>
</dbReference>
<reference evidence="21" key="1">
    <citation type="submission" date="2015-08" db="EMBL/GenBank/DDBJ databases">
        <authorList>
            <person name="Kim K.M."/>
        </authorList>
    </citation>
    <scope>NUCLEOTIDE SEQUENCE [LARGE SCALE GENOMIC DNA]</scope>
    <source>
        <strain evidence="21">KCTC 23892</strain>
    </source>
</reference>
<dbReference type="PANTHER" id="PTHR30231:SF41">
    <property type="entry name" value="DNA POLYMERASE III SUBUNIT EPSILON"/>
    <property type="match status" value="1"/>
</dbReference>
<keyword evidence="10 18" id="KW-0269">Exonuclease</keyword>
<dbReference type="CDD" id="cd06131">
    <property type="entry name" value="DNA_pol_III_epsilon_Ecoli_like"/>
    <property type="match status" value="1"/>
</dbReference>
<comment type="cofactor">
    <cofactor evidence="17">
        <name>Mg(2+)</name>
        <dbReference type="ChEBI" id="CHEBI:18420"/>
    </cofactor>
    <cofactor evidence="17">
        <name>Mn(2+)</name>
        <dbReference type="ChEBI" id="CHEBI:29035"/>
    </cofactor>
    <text evidence="17">Binds 2 divalent metal cations. Magnesium or manganese.</text>
</comment>
<dbReference type="KEGG" id="ksd:KS2013_645"/>
<dbReference type="GO" id="GO:0045004">
    <property type="term" value="P:DNA replication proofreading"/>
    <property type="evidence" value="ECO:0007669"/>
    <property type="project" value="TreeGrafter"/>
</dbReference>
<dbReference type="PATRIC" id="fig|1144748.3.peg.653"/>
<proteinExistence type="predicted"/>
<evidence type="ECO:0000256" key="15">
    <source>
        <dbReference type="PIRSR" id="PIRSR606309-1"/>
    </source>
</evidence>
<dbReference type="InterPro" id="IPR006309">
    <property type="entry name" value="DnaQ_proteo"/>
</dbReference>
<feature type="binding site" evidence="16">
    <location>
        <position position="160"/>
    </location>
    <ligand>
        <name>substrate</name>
    </ligand>
</feature>
<comment type="cofactor">
    <cofactor evidence="1 18">
        <name>Mn(2+)</name>
        <dbReference type="ChEBI" id="CHEBI:29035"/>
    </cofactor>
</comment>